<accession>A0A1I6GIB3</accession>
<reference evidence="2" key="1">
    <citation type="submission" date="2016-10" db="EMBL/GenBank/DDBJ databases">
        <authorList>
            <person name="Varghese N."/>
            <person name="Submissions S."/>
        </authorList>
    </citation>
    <scope>NUCLEOTIDE SEQUENCE [LARGE SCALE GENOMIC DNA]</scope>
    <source>
        <strain evidence="2">CGMCC 1.7736</strain>
    </source>
</reference>
<dbReference type="InterPro" id="IPR036390">
    <property type="entry name" value="WH_DNA-bd_sf"/>
</dbReference>
<keyword evidence="2" id="KW-1185">Reference proteome</keyword>
<name>A0A1I6GIB3_9EURY</name>
<proteinExistence type="predicted"/>
<dbReference type="InterPro" id="IPR036388">
    <property type="entry name" value="WH-like_DNA-bd_sf"/>
</dbReference>
<organism evidence="1 2">
    <name type="scientific">Halogeometricum rufum</name>
    <dbReference type="NCBI Taxonomy" id="553469"/>
    <lineage>
        <taxon>Archaea</taxon>
        <taxon>Methanobacteriati</taxon>
        <taxon>Methanobacteriota</taxon>
        <taxon>Stenosarchaea group</taxon>
        <taxon>Halobacteria</taxon>
        <taxon>Halobacteriales</taxon>
        <taxon>Haloferacaceae</taxon>
        <taxon>Halogeometricum</taxon>
    </lineage>
</organism>
<evidence type="ECO:0000313" key="1">
    <source>
        <dbReference type="EMBL" id="SFR41871.1"/>
    </source>
</evidence>
<dbReference type="SUPFAM" id="SSF46785">
    <property type="entry name" value="Winged helix' DNA-binding domain"/>
    <property type="match status" value="1"/>
</dbReference>
<dbReference type="AlphaFoldDB" id="A0A1I6GIB3"/>
<protein>
    <recommendedName>
        <fullName evidence="3">Winged helix-turn-helix DNA-binding</fullName>
    </recommendedName>
</protein>
<sequence length="105" mass="11933">MRQRADWMSYPADDTILELLRDYGNLTPSAIESLGGPSKSWAQNRLPVLARYGMVGRIHRGLYYISTLGVGYLDEHVDATELSERDEPLGPEDRPEFVYVTDNDE</sequence>
<dbReference type="Proteomes" id="UP000198531">
    <property type="component" value="Unassembled WGS sequence"/>
</dbReference>
<gene>
    <name evidence="1" type="ORF">SAMN04487947_1194</name>
</gene>
<dbReference type="EMBL" id="FOYT01000001">
    <property type="protein sequence ID" value="SFR41871.1"/>
    <property type="molecule type" value="Genomic_DNA"/>
</dbReference>
<dbReference type="Gene3D" id="1.10.10.10">
    <property type="entry name" value="Winged helix-like DNA-binding domain superfamily/Winged helix DNA-binding domain"/>
    <property type="match status" value="1"/>
</dbReference>
<dbReference type="STRING" id="553469.SAMN04487947_1194"/>
<evidence type="ECO:0008006" key="3">
    <source>
        <dbReference type="Google" id="ProtNLM"/>
    </source>
</evidence>
<evidence type="ECO:0000313" key="2">
    <source>
        <dbReference type="Proteomes" id="UP000198531"/>
    </source>
</evidence>